<evidence type="ECO:0000259" key="2">
    <source>
        <dbReference type="Pfam" id="PF17107"/>
    </source>
</evidence>
<dbReference type="InterPro" id="IPR031352">
    <property type="entry name" value="SesA"/>
</dbReference>
<accession>A0A2A9P2C9</accession>
<gene>
    <name evidence="3" type="ORF">XA68_17988</name>
</gene>
<name>A0A2A9P2C9_OPHUN</name>
<feature type="domain" description="NACHT-NTPase and P-loop NTPases N-terminal" evidence="2">
    <location>
        <begin position="20"/>
        <end position="140"/>
    </location>
</feature>
<dbReference type="AlphaFoldDB" id="A0A2A9P2C9"/>
<feature type="region of interest" description="Disordered" evidence="1">
    <location>
        <begin position="191"/>
        <end position="221"/>
    </location>
</feature>
<dbReference type="OrthoDB" id="4330845at2759"/>
<feature type="compositionally biased region" description="Polar residues" evidence="1">
    <location>
        <begin position="195"/>
        <end position="205"/>
    </location>
</feature>
<evidence type="ECO:0000256" key="1">
    <source>
        <dbReference type="SAM" id="MobiDB-lite"/>
    </source>
</evidence>
<sequence length="221" mass="24635">MVRKPNEDQVLRSLDNALYTLKRTIKTSGDVQDVVGLPEAFPVVIKHLLILFKILESIETFFKQQNRAEEEMDDEYMAVYQLAEMCRKRAEYLQDLFDSVKTTPNNPTPKMERYRKVVTDSADATIESVLKDLLEQAANLAAAPLVDDDLANELRESLEEVAALKPSLDQDTNKGSTALYNYSSGTQFYHGGPGNQNHCSGGTQITGNNSTNHMSTSSNPL</sequence>
<organism evidence="3 4">
    <name type="scientific">Ophiocordyceps unilateralis</name>
    <name type="common">Zombie-ant fungus</name>
    <name type="synonym">Torrubia unilateralis</name>
    <dbReference type="NCBI Taxonomy" id="268505"/>
    <lineage>
        <taxon>Eukaryota</taxon>
        <taxon>Fungi</taxon>
        <taxon>Dikarya</taxon>
        <taxon>Ascomycota</taxon>
        <taxon>Pezizomycotina</taxon>
        <taxon>Sordariomycetes</taxon>
        <taxon>Hypocreomycetidae</taxon>
        <taxon>Hypocreales</taxon>
        <taxon>Ophiocordycipitaceae</taxon>
        <taxon>Ophiocordyceps</taxon>
    </lineage>
</organism>
<comment type="caution">
    <text evidence="3">The sequence shown here is derived from an EMBL/GenBank/DDBJ whole genome shotgun (WGS) entry which is preliminary data.</text>
</comment>
<keyword evidence="4" id="KW-1185">Reference proteome</keyword>
<feature type="compositionally biased region" description="Low complexity" evidence="1">
    <location>
        <begin position="206"/>
        <end position="221"/>
    </location>
</feature>
<dbReference type="Proteomes" id="UP000037136">
    <property type="component" value="Unassembled WGS sequence"/>
</dbReference>
<evidence type="ECO:0000313" key="3">
    <source>
        <dbReference type="EMBL" id="PFH55589.1"/>
    </source>
</evidence>
<evidence type="ECO:0000313" key="4">
    <source>
        <dbReference type="Proteomes" id="UP000037136"/>
    </source>
</evidence>
<dbReference type="EMBL" id="LAZP02000844">
    <property type="protein sequence ID" value="PFH55589.1"/>
    <property type="molecule type" value="Genomic_DNA"/>
</dbReference>
<protein>
    <recommendedName>
        <fullName evidence="2">NACHT-NTPase and P-loop NTPases N-terminal domain-containing protein</fullName>
    </recommendedName>
</protein>
<dbReference type="Pfam" id="PF17107">
    <property type="entry name" value="SesA"/>
    <property type="match status" value="1"/>
</dbReference>
<reference evidence="3 4" key="2">
    <citation type="journal article" date="2017" name="Sci. Rep.">
        <title>Ant-infecting Ophiocordyceps genomes reveal a high diversity of potential behavioral manipulation genes and a possible major role for enterotoxins.</title>
        <authorList>
            <person name="de Bekker C."/>
            <person name="Ohm R.A."/>
            <person name="Evans H.C."/>
            <person name="Brachmann A."/>
            <person name="Hughes D.P."/>
        </authorList>
    </citation>
    <scope>NUCLEOTIDE SEQUENCE [LARGE SCALE GENOMIC DNA]</scope>
    <source>
        <strain evidence="3 4">SC16a</strain>
    </source>
</reference>
<dbReference type="STRING" id="268505.A0A2A9P2C9"/>
<proteinExistence type="predicted"/>
<reference evidence="3 4" key="1">
    <citation type="journal article" date="2015" name="BMC Genomics">
        <title>Gene expression during zombie ant biting behavior reflects the complexity underlying fungal parasitic behavioral manipulation.</title>
        <authorList>
            <person name="de Bekker C."/>
            <person name="Ohm R.A."/>
            <person name="Loreto R.G."/>
            <person name="Sebastian A."/>
            <person name="Albert I."/>
            <person name="Merrow M."/>
            <person name="Brachmann A."/>
            <person name="Hughes D.P."/>
        </authorList>
    </citation>
    <scope>NUCLEOTIDE SEQUENCE [LARGE SCALE GENOMIC DNA]</scope>
    <source>
        <strain evidence="3 4">SC16a</strain>
    </source>
</reference>